<dbReference type="RefSeq" id="YP_009388626.1">
    <property type="nucleotide sequence ID" value="NC_035135.1"/>
</dbReference>
<organism evidence="3">
    <name type="scientific">Torque teno Leptonychotes weddellii virus-2</name>
    <dbReference type="NCBI Taxonomy" id="2012677"/>
    <lineage>
        <taxon>Viruses</taxon>
        <taxon>Monodnaviria</taxon>
        <taxon>Shotokuvirae</taxon>
        <taxon>Commensaviricota</taxon>
        <taxon>Cardeaviricetes</taxon>
        <taxon>Sanitavirales</taxon>
        <taxon>Anelloviridae</taxon>
        <taxon>Lambdatorquevirus</taxon>
        <taxon>Lambdatorquevirus phoci6</taxon>
    </lineage>
</organism>
<feature type="compositionally biased region" description="Gly residues" evidence="1">
    <location>
        <begin position="90"/>
        <end position="99"/>
    </location>
</feature>
<feature type="domain" description="Hepatitis TT virus Orf2/Gyrovirus Vp2 N-terminal" evidence="2">
    <location>
        <begin position="32"/>
        <end position="82"/>
    </location>
</feature>
<dbReference type="EMBL" id="KY246547">
    <property type="protein sequence ID" value="ASA48762.1"/>
    <property type="molecule type" value="Genomic_DNA"/>
</dbReference>
<evidence type="ECO:0000256" key="1">
    <source>
        <dbReference type="SAM" id="MobiDB-lite"/>
    </source>
</evidence>
<dbReference type="Pfam" id="PF02957">
    <property type="entry name" value="TT_ORF2-like"/>
    <property type="match status" value="1"/>
</dbReference>
<evidence type="ECO:0000313" key="4">
    <source>
        <dbReference type="Proteomes" id="UP000201802"/>
    </source>
</evidence>
<sequence length="108" mass="11207">METGDRGVGIFHAMSSTIDPSSGPDFSHPIGYRKAEAVWKRLISKEHAKFCYCGSYLNHFKWPGSGGDGEKDPESGEGDTGPTDLSAVGATGGGGGGTGDISDIAMLR</sequence>
<evidence type="ECO:0000259" key="2">
    <source>
        <dbReference type="Pfam" id="PF02957"/>
    </source>
</evidence>
<proteinExistence type="predicted"/>
<feature type="region of interest" description="Disordered" evidence="1">
    <location>
        <begin position="63"/>
        <end position="108"/>
    </location>
</feature>
<dbReference type="KEGG" id="vg:33194356"/>
<dbReference type="InterPro" id="IPR004118">
    <property type="entry name" value="HEV_TT_vir_Orf2/Gyrovir_Vp2_N"/>
</dbReference>
<reference evidence="3" key="1">
    <citation type="journal article" date="2017" name="Virus Evol.">
        <title>Diverse and highly recombinant anelloviruses associated with Weddell seals in Antarctica.</title>
        <authorList>
            <person name="Fahsbender E."/>
            <person name="Burns J.M."/>
            <person name="Kim S."/>
            <person name="Kraberger S."/>
            <person name="Frankfurter G."/>
            <person name="Eilers A."/>
            <person name="Shero M."/>
            <person name="Beltran R."/>
            <person name="Kirkham A."/>
            <person name="McCorkell R."/>
            <person name="Berngartt R."/>
            <person name="Male M.F."/>
            <person name="Ballard G."/>
            <person name="Ainley D.G."/>
            <person name="Breitbart M."/>
            <person name="Varsani A."/>
        </authorList>
    </citation>
    <scope>NUCLEOTIDE SEQUENCE</scope>
    <source>
        <strain evidence="3">TTLwV-2_gt3_wsp24</strain>
    </source>
</reference>
<protein>
    <submittedName>
        <fullName evidence="3">ORF2</fullName>
    </submittedName>
</protein>
<dbReference type="Proteomes" id="UP000201802">
    <property type="component" value="Segment"/>
</dbReference>
<dbReference type="OrthoDB" id="28870at10239"/>
<dbReference type="GeneID" id="33194356"/>
<name>A0A1Z2RVZ1_9VIRU</name>
<keyword evidence="4" id="KW-1185">Reference proteome</keyword>
<evidence type="ECO:0000313" key="3">
    <source>
        <dbReference type="EMBL" id="ASA48762.1"/>
    </source>
</evidence>
<accession>A0A1Z2RVZ1</accession>